<feature type="region of interest" description="Disordered" evidence="1">
    <location>
        <begin position="53"/>
        <end position="101"/>
    </location>
</feature>
<name>A0A2P5HIR4_DIAHE</name>
<comment type="caution">
    <text evidence="2">The sequence shown here is derived from an EMBL/GenBank/DDBJ whole genome shotgun (WGS) entry which is preliminary data.</text>
</comment>
<dbReference type="Proteomes" id="UP000094444">
    <property type="component" value="Unassembled WGS sequence"/>
</dbReference>
<evidence type="ECO:0000313" key="2">
    <source>
        <dbReference type="EMBL" id="POS70141.1"/>
    </source>
</evidence>
<evidence type="ECO:0000256" key="1">
    <source>
        <dbReference type="SAM" id="MobiDB-lite"/>
    </source>
</evidence>
<keyword evidence="3" id="KW-1185">Reference proteome</keyword>
<protein>
    <submittedName>
        <fullName evidence="2">Uncharacterized protein</fullName>
    </submittedName>
</protein>
<proteinExistence type="predicted"/>
<dbReference type="AlphaFoldDB" id="A0A2P5HIR4"/>
<organism evidence="2 3">
    <name type="scientific">Diaporthe helianthi</name>
    <dbReference type="NCBI Taxonomy" id="158607"/>
    <lineage>
        <taxon>Eukaryota</taxon>
        <taxon>Fungi</taxon>
        <taxon>Dikarya</taxon>
        <taxon>Ascomycota</taxon>
        <taxon>Pezizomycotina</taxon>
        <taxon>Sordariomycetes</taxon>
        <taxon>Sordariomycetidae</taxon>
        <taxon>Diaporthales</taxon>
        <taxon>Diaporthaceae</taxon>
        <taxon>Diaporthe</taxon>
    </lineage>
</organism>
<accession>A0A2P5HIR4</accession>
<dbReference type="InParanoid" id="A0A2P5HIR4"/>
<evidence type="ECO:0000313" key="3">
    <source>
        <dbReference type="Proteomes" id="UP000094444"/>
    </source>
</evidence>
<dbReference type="EMBL" id="MAVT02001779">
    <property type="protein sequence ID" value="POS70141.1"/>
    <property type="molecule type" value="Genomic_DNA"/>
</dbReference>
<sequence length="115" mass="12112">MKRMQELCESASHCSLTSLAGQQDSASLYKGRGGRVVEGSSLVATPPLCATSQLAPPGYEEPLVSGKASETSSHLTGRASPAKKRRHEASMSPTGDESLQALIDATIEKKLDARL</sequence>
<gene>
    <name evidence="2" type="ORF">DHEL01_v211465</name>
</gene>
<reference evidence="2" key="1">
    <citation type="submission" date="2017-09" db="EMBL/GenBank/DDBJ databases">
        <title>Polyketide synthases of a Diaporthe helianthi virulent isolate.</title>
        <authorList>
            <person name="Baroncelli R."/>
        </authorList>
    </citation>
    <scope>NUCLEOTIDE SEQUENCE [LARGE SCALE GENOMIC DNA]</scope>
    <source>
        <strain evidence="2">7/96</strain>
    </source>
</reference>